<dbReference type="Pfam" id="PF00271">
    <property type="entry name" value="Helicase_C"/>
    <property type="match status" value="1"/>
</dbReference>
<dbReference type="InterPro" id="IPR011545">
    <property type="entry name" value="DEAD/DEAH_box_helicase_dom"/>
</dbReference>
<dbReference type="GO" id="GO:0016787">
    <property type="term" value="F:hydrolase activity"/>
    <property type="evidence" value="ECO:0007669"/>
    <property type="project" value="UniProtKB-KW"/>
</dbReference>
<dbReference type="SUPFAM" id="SSF52540">
    <property type="entry name" value="P-loop containing nucleoside triphosphate hydrolases"/>
    <property type="match status" value="1"/>
</dbReference>
<evidence type="ECO:0000259" key="10">
    <source>
        <dbReference type="PROSITE" id="PS51195"/>
    </source>
</evidence>
<keyword evidence="1" id="KW-0547">Nucleotide-binding</keyword>
<organism evidence="11 12">
    <name type="scientific">Roseospira marina</name>
    <dbReference type="NCBI Taxonomy" id="140057"/>
    <lineage>
        <taxon>Bacteria</taxon>
        <taxon>Pseudomonadati</taxon>
        <taxon>Pseudomonadota</taxon>
        <taxon>Alphaproteobacteria</taxon>
        <taxon>Rhodospirillales</taxon>
        <taxon>Rhodospirillaceae</taxon>
        <taxon>Roseospira</taxon>
    </lineage>
</organism>
<name>A0A5M6I7Y1_9PROT</name>
<dbReference type="GO" id="GO:0005829">
    <property type="term" value="C:cytosol"/>
    <property type="evidence" value="ECO:0007669"/>
    <property type="project" value="TreeGrafter"/>
</dbReference>
<feature type="short sequence motif" description="Q motif" evidence="6">
    <location>
        <begin position="2"/>
        <end position="30"/>
    </location>
</feature>
<dbReference type="GO" id="GO:0003724">
    <property type="term" value="F:RNA helicase activity"/>
    <property type="evidence" value="ECO:0007669"/>
    <property type="project" value="InterPro"/>
</dbReference>
<dbReference type="GO" id="GO:0003676">
    <property type="term" value="F:nucleic acid binding"/>
    <property type="evidence" value="ECO:0007669"/>
    <property type="project" value="InterPro"/>
</dbReference>
<dbReference type="GO" id="GO:0005524">
    <property type="term" value="F:ATP binding"/>
    <property type="evidence" value="ECO:0007669"/>
    <property type="project" value="UniProtKB-KW"/>
</dbReference>
<dbReference type="PROSITE" id="PS51194">
    <property type="entry name" value="HELICASE_CTER"/>
    <property type="match status" value="1"/>
</dbReference>
<keyword evidence="12" id="KW-1185">Reference proteome</keyword>
<dbReference type="PANTHER" id="PTHR47959">
    <property type="entry name" value="ATP-DEPENDENT RNA HELICASE RHLE-RELATED"/>
    <property type="match status" value="1"/>
</dbReference>
<dbReference type="CDD" id="cd00268">
    <property type="entry name" value="DEADc"/>
    <property type="match status" value="1"/>
</dbReference>
<evidence type="ECO:0000313" key="11">
    <source>
        <dbReference type="EMBL" id="KAA5604336.1"/>
    </source>
</evidence>
<dbReference type="InterPro" id="IPR050079">
    <property type="entry name" value="DEAD_box_RNA_helicase"/>
</dbReference>
<dbReference type="PANTHER" id="PTHR47959:SF13">
    <property type="entry name" value="ATP-DEPENDENT RNA HELICASE RHLE"/>
    <property type="match status" value="1"/>
</dbReference>
<keyword evidence="2" id="KW-0378">Hydrolase</keyword>
<protein>
    <submittedName>
        <fullName evidence="11">DEAD/DEAH box helicase</fullName>
    </submittedName>
</protein>
<keyword evidence="3 11" id="KW-0347">Helicase</keyword>
<comment type="caution">
    <text evidence="11">The sequence shown here is derived from an EMBL/GenBank/DDBJ whole genome shotgun (WGS) entry which is preliminary data.</text>
</comment>
<evidence type="ECO:0000256" key="1">
    <source>
        <dbReference type="ARBA" id="ARBA00022741"/>
    </source>
</evidence>
<comment type="similarity">
    <text evidence="5">Belongs to the DEAD box helicase family.</text>
</comment>
<evidence type="ECO:0000313" key="12">
    <source>
        <dbReference type="Proteomes" id="UP000324065"/>
    </source>
</evidence>
<feature type="domain" description="Helicase ATP-binding" evidence="8">
    <location>
        <begin position="33"/>
        <end position="208"/>
    </location>
</feature>
<dbReference type="InterPro" id="IPR014001">
    <property type="entry name" value="Helicase_ATP-bd"/>
</dbReference>
<evidence type="ECO:0000256" key="4">
    <source>
        <dbReference type="ARBA" id="ARBA00022840"/>
    </source>
</evidence>
<dbReference type="InterPro" id="IPR001650">
    <property type="entry name" value="Helicase_C-like"/>
</dbReference>
<gene>
    <name evidence="11" type="ORF">F1188_16730</name>
</gene>
<dbReference type="Proteomes" id="UP000324065">
    <property type="component" value="Unassembled WGS sequence"/>
</dbReference>
<evidence type="ECO:0000256" key="7">
    <source>
        <dbReference type="SAM" id="MobiDB-lite"/>
    </source>
</evidence>
<dbReference type="RefSeq" id="WP_150063593.1">
    <property type="nucleotide sequence ID" value="NZ_JACHII010000018.1"/>
</dbReference>
<keyword evidence="4" id="KW-0067">ATP-binding</keyword>
<feature type="region of interest" description="Disordered" evidence="7">
    <location>
        <begin position="367"/>
        <end position="479"/>
    </location>
</feature>
<dbReference type="InterPro" id="IPR044742">
    <property type="entry name" value="DEAD/DEAH_RhlB"/>
</dbReference>
<evidence type="ECO:0000256" key="3">
    <source>
        <dbReference type="ARBA" id="ARBA00022806"/>
    </source>
</evidence>
<feature type="domain" description="DEAD-box RNA helicase Q" evidence="10">
    <location>
        <begin position="2"/>
        <end position="30"/>
    </location>
</feature>
<evidence type="ECO:0000259" key="9">
    <source>
        <dbReference type="PROSITE" id="PS51194"/>
    </source>
</evidence>
<dbReference type="EMBL" id="VWPJ01000019">
    <property type="protein sequence ID" value="KAA5604336.1"/>
    <property type="molecule type" value="Genomic_DNA"/>
</dbReference>
<evidence type="ECO:0000259" key="8">
    <source>
        <dbReference type="PROSITE" id="PS51192"/>
    </source>
</evidence>
<feature type="compositionally biased region" description="Low complexity" evidence="7">
    <location>
        <begin position="454"/>
        <end position="467"/>
    </location>
</feature>
<dbReference type="SMART" id="SM00490">
    <property type="entry name" value="HELICc"/>
    <property type="match status" value="1"/>
</dbReference>
<proteinExistence type="inferred from homology"/>
<feature type="domain" description="Helicase C-terminal" evidence="9">
    <location>
        <begin position="235"/>
        <end position="382"/>
    </location>
</feature>
<evidence type="ECO:0000256" key="5">
    <source>
        <dbReference type="ARBA" id="ARBA00038437"/>
    </source>
</evidence>
<dbReference type="Gene3D" id="3.40.50.300">
    <property type="entry name" value="P-loop containing nucleotide triphosphate hydrolases"/>
    <property type="match status" value="2"/>
</dbReference>
<dbReference type="CDD" id="cd18787">
    <property type="entry name" value="SF2_C_DEAD"/>
    <property type="match status" value="1"/>
</dbReference>
<dbReference type="SMART" id="SM00487">
    <property type="entry name" value="DEXDc"/>
    <property type="match status" value="1"/>
</dbReference>
<evidence type="ECO:0000256" key="6">
    <source>
        <dbReference type="PROSITE-ProRule" id="PRU00552"/>
    </source>
</evidence>
<accession>A0A5M6I7Y1</accession>
<feature type="compositionally biased region" description="Low complexity" evidence="7">
    <location>
        <begin position="402"/>
        <end position="424"/>
    </location>
</feature>
<dbReference type="Pfam" id="PF00270">
    <property type="entry name" value="DEAD"/>
    <property type="match status" value="1"/>
</dbReference>
<dbReference type="InterPro" id="IPR027417">
    <property type="entry name" value="P-loop_NTPase"/>
</dbReference>
<dbReference type="PROSITE" id="PS51195">
    <property type="entry name" value="Q_MOTIF"/>
    <property type="match status" value="1"/>
</dbReference>
<dbReference type="AlphaFoldDB" id="A0A5M6I7Y1"/>
<dbReference type="OrthoDB" id="9805696at2"/>
<sequence length="479" mass="49556">MNSFDDLGLAEPLLRAVRAEGYTHPTPIQAQVIPAMLAGRDIVGIAQTGTGKTAAFTLPLLHAIAQRGERPAPRRCHALVLVPTRELAAQVADSVRAYGRHTRPSVALVIGGARPGPQIRALSGGVDLVIATPGRLLDHMGAGAISLASTGTVVLDEADQMLDLGFMPAIRRVMAALPAVRHTALLSATMPKPIRALANDFLSDPAEISVAPASRPIERISQTVKHVDGATKREVLVDLLGAPQVERAIVFTRTKRGADKVSLHLQKAGLPAAAIHGNKSQGQRERALAAFRNGGVTVLVATDIAARGIDIDDVSHVINFELPNVPESYVHRIGRTARAGKSGTAISLCDPAERGLLRDIEKLIGRSIDAPDGAPPAPAPARPEGADRGRRRNGPPSRPRAARPAAPVQPQASGRGAGGAAASDAPDDGLARMLAGTEGRGGAPAPRGRGRGRSAGSTGSGPHSSGSQRPVRARGGHGA</sequence>
<dbReference type="InterPro" id="IPR014014">
    <property type="entry name" value="RNA_helicase_DEAD_Q_motif"/>
</dbReference>
<dbReference type="PROSITE" id="PS51192">
    <property type="entry name" value="HELICASE_ATP_BIND_1"/>
    <property type="match status" value="1"/>
</dbReference>
<reference evidence="11 12" key="1">
    <citation type="submission" date="2019-09" db="EMBL/GenBank/DDBJ databases">
        <title>Genome sequence of Roseospira marina, one of the more divergent members of the non-sulfur purple photosynthetic bacterial family, the Rhodospirillaceae.</title>
        <authorList>
            <person name="Meyer T."/>
            <person name="Kyndt J."/>
        </authorList>
    </citation>
    <scope>NUCLEOTIDE SEQUENCE [LARGE SCALE GENOMIC DNA]</scope>
    <source>
        <strain evidence="11 12">DSM 15113</strain>
    </source>
</reference>
<evidence type="ECO:0000256" key="2">
    <source>
        <dbReference type="ARBA" id="ARBA00022801"/>
    </source>
</evidence>